<comment type="catalytic activity">
    <reaction evidence="1 11">
        <text>[protein]-peptidylproline (omega=180) = [protein]-peptidylproline (omega=0)</text>
        <dbReference type="Rhea" id="RHEA:16237"/>
        <dbReference type="Rhea" id="RHEA-COMP:10747"/>
        <dbReference type="Rhea" id="RHEA-COMP:10748"/>
        <dbReference type="ChEBI" id="CHEBI:83833"/>
        <dbReference type="ChEBI" id="CHEBI:83834"/>
        <dbReference type="EC" id="5.2.1.8"/>
    </reaction>
</comment>
<reference evidence="15 16" key="1">
    <citation type="submission" date="2015-06" db="EMBL/GenBank/DDBJ databases">
        <title>Genome sequence of the organohalide-respiring Dehalogenimonas alkenigignens type strain (IP3-3T).</title>
        <authorList>
            <person name="Key T.A."/>
            <person name="Richmond D.P."/>
            <person name="Bowman K.S."/>
            <person name="Cho Y.-J."/>
            <person name="Chun J."/>
            <person name="da Costa M.S."/>
            <person name="Rainey F.A."/>
            <person name="Moe W.M."/>
        </authorList>
    </citation>
    <scope>NUCLEOTIDE SEQUENCE [LARGE SCALE GENOMIC DNA]</scope>
    <source>
        <strain evidence="15 16">IP3-3</strain>
    </source>
</reference>
<dbReference type="PIRSF" id="PIRSF003095">
    <property type="entry name" value="Trigger_factor"/>
    <property type="match status" value="1"/>
</dbReference>
<evidence type="ECO:0000256" key="9">
    <source>
        <dbReference type="ARBA" id="ARBA00023306"/>
    </source>
</evidence>
<keyword evidence="8 11" id="KW-0413">Isomerase</keyword>
<dbReference type="GO" id="GO:0005737">
    <property type="term" value="C:cytoplasm"/>
    <property type="evidence" value="ECO:0007669"/>
    <property type="project" value="UniProtKB-SubCell"/>
</dbReference>
<dbReference type="GO" id="GO:0003755">
    <property type="term" value="F:peptidyl-prolyl cis-trans isomerase activity"/>
    <property type="evidence" value="ECO:0007669"/>
    <property type="project" value="UniProtKB-UniRule"/>
</dbReference>
<evidence type="ECO:0000256" key="4">
    <source>
        <dbReference type="ARBA" id="ARBA00016902"/>
    </source>
</evidence>
<dbReference type="SUPFAM" id="SSF102735">
    <property type="entry name" value="Trigger factor ribosome-binding domain"/>
    <property type="match status" value="1"/>
</dbReference>
<organism evidence="15 16">
    <name type="scientific">Dehalogenimonas alkenigignens</name>
    <dbReference type="NCBI Taxonomy" id="1217799"/>
    <lineage>
        <taxon>Bacteria</taxon>
        <taxon>Bacillati</taxon>
        <taxon>Chloroflexota</taxon>
        <taxon>Dehalococcoidia</taxon>
        <taxon>Dehalococcoidales</taxon>
        <taxon>Dehalococcoidaceae</taxon>
        <taxon>Dehalogenimonas</taxon>
    </lineage>
</organism>
<dbReference type="InterPro" id="IPR037041">
    <property type="entry name" value="Trigger_fac_C_sf"/>
</dbReference>
<evidence type="ECO:0000256" key="12">
    <source>
        <dbReference type="SAM" id="MobiDB-lite"/>
    </source>
</evidence>
<dbReference type="Gene3D" id="3.10.50.40">
    <property type="match status" value="1"/>
</dbReference>
<sequence length="454" mass="51661">MKVTEKQFEACEALLTVELDSDAMESAMDTAYQRLVKRTDIPGFRKGKAPRPILERFIGRERLIEESLEDVLPKACADALKEEQIQSFGRPGIEVIQNDPIIFKARVPLPPKIELGDYKTIRMSPETVEVKEDVIDSMIEHLRHEKATWEPADRPVKNGDLVTLDLESNIDGIRFINQKSAQFGIDEKSNYPAPGFSQEIIGLSRDGEKTFKLKYPDDFAKVELAGKEPEFKIKVVEIKEEKMPPADDEFAASLDVETPTFDTLRQRLTENYRKRMEHLAEEAFENNIVDQLVKMSTIEFPSNLLEMEYERLVNQQMDKWRSQMSSEAELEEFLAKVNPEELSSKLKPMAETRLKISLALGKLATSENLTVGDDEINAEIAVMLSSVPEDQRDNQMRQFDTAQAREQLHQILLSRKTLDRLKAIAMSTGDSASADLEMTAENKESTENKEEATQ</sequence>
<dbReference type="STRING" id="1217799.DEALK_13980"/>
<evidence type="ECO:0000256" key="8">
    <source>
        <dbReference type="ARBA" id="ARBA00023235"/>
    </source>
</evidence>
<dbReference type="HAMAP" id="MF_00303">
    <property type="entry name" value="Trigger_factor_Tig"/>
    <property type="match status" value="1"/>
</dbReference>
<keyword evidence="5 11" id="KW-0132">Cell division</keyword>
<keyword evidence="11" id="KW-0963">Cytoplasm</keyword>
<evidence type="ECO:0000259" key="13">
    <source>
        <dbReference type="Pfam" id="PF05697"/>
    </source>
</evidence>
<evidence type="ECO:0000256" key="2">
    <source>
        <dbReference type="ARBA" id="ARBA00005464"/>
    </source>
</evidence>
<dbReference type="PANTHER" id="PTHR30560">
    <property type="entry name" value="TRIGGER FACTOR CHAPERONE AND PEPTIDYL-PROLYL CIS/TRANS ISOMERASE"/>
    <property type="match status" value="1"/>
</dbReference>
<evidence type="ECO:0000256" key="5">
    <source>
        <dbReference type="ARBA" id="ARBA00022618"/>
    </source>
</evidence>
<dbReference type="RefSeq" id="WP_058439519.1">
    <property type="nucleotide sequence ID" value="NZ_KQ758903.1"/>
</dbReference>
<dbReference type="Proteomes" id="UP000053947">
    <property type="component" value="Unassembled WGS sequence"/>
</dbReference>
<dbReference type="GO" id="GO:0051301">
    <property type="term" value="P:cell division"/>
    <property type="evidence" value="ECO:0007669"/>
    <property type="project" value="UniProtKB-KW"/>
</dbReference>
<dbReference type="GO" id="GO:0043335">
    <property type="term" value="P:protein unfolding"/>
    <property type="evidence" value="ECO:0007669"/>
    <property type="project" value="TreeGrafter"/>
</dbReference>
<dbReference type="SUPFAM" id="SSF109998">
    <property type="entry name" value="Triger factor/SurA peptide-binding domain-like"/>
    <property type="match status" value="1"/>
</dbReference>
<gene>
    <name evidence="11" type="primary">tig</name>
    <name evidence="15" type="ORF">DEALK_13980</name>
</gene>
<dbReference type="GO" id="GO:0043022">
    <property type="term" value="F:ribosome binding"/>
    <property type="evidence" value="ECO:0007669"/>
    <property type="project" value="TreeGrafter"/>
</dbReference>
<comment type="similarity">
    <text evidence="2 11">Belongs to the FKBP-type PPIase family. Tig subfamily.</text>
</comment>
<dbReference type="InterPro" id="IPR008880">
    <property type="entry name" value="Trigger_fac_C"/>
</dbReference>
<feature type="domain" description="Trigger factor ribosome-binding bacterial" evidence="13">
    <location>
        <begin position="1"/>
        <end position="142"/>
    </location>
</feature>
<evidence type="ECO:0000256" key="6">
    <source>
        <dbReference type="ARBA" id="ARBA00023110"/>
    </source>
</evidence>
<dbReference type="Pfam" id="PF05698">
    <property type="entry name" value="Trigger_C"/>
    <property type="match status" value="1"/>
</dbReference>
<dbReference type="InterPro" id="IPR008881">
    <property type="entry name" value="Trigger_fac_ribosome-bd_bac"/>
</dbReference>
<evidence type="ECO:0000256" key="1">
    <source>
        <dbReference type="ARBA" id="ARBA00000971"/>
    </source>
</evidence>
<dbReference type="GO" id="GO:0015031">
    <property type="term" value="P:protein transport"/>
    <property type="evidence" value="ECO:0007669"/>
    <property type="project" value="UniProtKB-UniRule"/>
</dbReference>
<dbReference type="NCBIfam" id="TIGR00115">
    <property type="entry name" value="tig"/>
    <property type="match status" value="1"/>
</dbReference>
<evidence type="ECO:0000313" key="15">
    <source>
        <dbReference type="EMBL" id="KTB48552.1"/>
    </source>
</evidence>
<dbReference type="InterPro" id="IPR005215">
    <property type="entry name" value="Trig_fac"/>
</dbReference>
<dbReference type="InterPro" id="IPR036611">
    <property type="entry name" value="Trigger_fac_ribosome-bd_sf"/>
</dbReference>
<feature type="compositionally biased region" description="Basic and acidic residues" evidence="12">
    <location>
        <begin position="440"/>
        <end position="454"/>
    </location>
</feature>
<comment type="subcellular location">
    <subcellularLocation>
        <location evidence="11">Cytoplasm</location>
    </subcellularLocation>
    <text evidence="11">About half TF is bound to the ribosome near the polypeptide exit tunnel while the other half is free in the cytoplasm.</text>
</comment>
<keyword evidence="9 11" id="KW-0131">Cell cycle</keyword>
<dbReference type="PATRIC" id="fig|1217799.6.peg.1446"/>
<comment type="function">
    <text evidence="11">Involved in protein export. Acts as a chaperone by maintaining the newly synthesized protein in an open conformation. Functions as a peptidyl-prolyl cis-trans isomerase.</text>
</comment>
<dbReference type="PANTHER" id="PTHR30560:SF3">
    <property type="entry name" value="TRIGGER FACTOR-LIKE PROTEIN TIG, CHLOROPLASTIC"/>
    <property type="match status" value="1"/>
</dbReference>
<evidence type="ECO:0000256" key="3">
    <source>
        <dbReference type="ARBA" id="ARBA00013194"/>
    </source>
</evidence>
<dbReference type="GO" id="GO:0044183">
    <property type="term" value="F:protein folding chaperone"/>
    <property type="evidence" value="ECO:0007669"/>
    <property type="project" value="TreeGrafter"/>
</dbReference>
<evidence type="ECO:0000256" key="7">
    <source>
        <dbReference type="ARBA" id="ARBA00023186"/>
    </source>
</evidence>
<dbReference type="InterPro" id="IPR046357">
    <property type="entry name" value="PPIase_dom_sf"/>
</dbReference>
<dbReference type="GO" id="GO:0051083">
    <property type="term" value="P:'de novo' cotranslational protein folding"/>
    <property type="evidence" value="ECO:0007669"/>
    <property type="project" value="TreeGrafter"/>
</dbReference>
<protein>
    <recommendedName>
        <fullName evidence="4 11">Trigger factor</fullName>
        <shortName evidence="11">TF</shortName>
        <ecNumber evidence="3 11">5.2.1.8</ecNumber>
    </recommendedName>
    <alternativeName>
        <fullName evidence="10 11">PPIase</fullName>
    </alternativeName>
</protein>
<name>A0A0W0GJ56_9CHLR</name>
<dbReference type="AlphaFoldDB" id="A0A0W0GJ56"/>
<comment type="domain">
    <text evidence="11">Consists of 3 domains; the N-terminus binds the ribosome, the middle domain has PPIase activity, while the C-terminus has intrinsic chaperone activity on its own.</text>
</comment>
<feature type="domain" description="Trigger factor C-terminal" evidence="14">
    <location>
        <begin position="260"/>
        <end position="422"/>
    </location>
</feature>
<proteinExistence type="inferred from homology"/>
<dbReference type="Gene3D" id="1.10.3120.10">
    <property type="entry name" value="Trigger factor, C-terminal domain"/>
    <property type="match status" value="1"/>
</dbReference>
<dbReference type="EMBL" id="LFDV01000002">
    <property type="protein sequence ID" value="KTB48552.1"/>
    <property type="molecule type" value="Genomic_DNA"/>
</dbReference>
<dbReference type="EC" id="5.2.1.8" evidence="3 11"/>
<keyword evidence="16" id="KW-1185">Reference proteome</keyword>
<accession>A0A0W0GJ56</accession>
<feature type="region of interest" description="Disordered" evidence="12">
    <location>
        <begin position="428"/>
        <end position="454"/>
    </location>
</feature>
<evidence type="ECO:0000259" key="14">
    <source>
        <dbReference type="Pfam" id="PF05698"/>
    </source>
</evidence>
<dbReference type="InterPro" id="IPR027304">
    <property type="entry name" value="Trigger_fact/SurA_dom_sf"/>
</dbReference>
<dbReference type="SUPFAM" id="SSF54534">
    <property type="entry name" value="FKBP-like"/>
    <property type="match status" value="1"/>
</dbReference>
<dbReference type="Gene3D" id="3.30.70.1050">
    <property type="entry name" value="Trigger factor ribosome-binding domain"/>
    <property type="match status" value="1"/>
</dbReference>
<keyword evidence="7 11" id="KW-0143">Chaperone</keyword>
<evidence type="ECO:0000256" key="11">
    <source>
        <dbReference type="HAMAP-Rule" id="MF_00303"/>
    </source>
</evidence>
<evidence type="ECO:0000256" key="10">
    <source>
        <dbReference type="ARBA" id="ARBA00029986"/>
    </source>
</evidence>
<dbReference type="Pfam" id="PF05697">
    <property type="entry name" value="Trigger_N"/>
    <property type="match status" value="1"/>
</dbReference>
<comment type="caution">
    <text evidence="15">The sequence shown here is derived from an EMBL/GenBank/DDBJ whole genome shotgun (WGS) entry which is preliminary data.</text>
</comment>
<dbReference type="OrthoDB" id="9767721at2"/>
<keyword evidence="6 11" id="KW-0697">Rotamase</keyword>
<evidence type="ECO:0000313" key="16">
    <source>
        <dbReference type="Proteomes" id="UP000053947"/>
    </source>
</evidence>